<accession>A0A7Z7BBY5</accession>
<organism evidence="1 2">
    <name type="scientific">Paraburkholderia steynii</name>
    <dbReference type="NCBI Taxonomy" id="1245441"/>
    <lineage>
        <taxon>Bacteria</taxon>
        <taxon>Pseudomonadati</taxon>
        <taxon>Pseudomonadota</taxon>
        <taxon>Betaproteobacteria</taxon>
        <taxon>Burkholderiales</taxon>
        <taxon>Burkholderiaceae</taxon>
        <taxon>Paraburkholderia</taxon>
    </lineage>
</organism>
<reference evidence="1" key="1">
    <citation type="submission" date="2016-10" db="EMBL/GenBank/DDBJ databases">
        <authorList>
            <person name="Varghese N."/>
            <person name="Submissions S."/>
        </authorList>
    </citation>
    <scope>NUCLEOTIDE SEQUENCE [LARGE SCALE GENOMIC DNA]</scope>
    <source>
        <strain evidence="1">YR281</strain>
    </source>
</reference>
<sequence>MDFLDLLAFSSYFASPRARAFTANLDGLIDAPPVSVSSLQIQLSDPLIAEMACSAAWMYREACVRGEEGDQEWFAELVIRATLGAINANREDPRMKDWMLEKRAIACLSDEQAEQSWARWKGFSYAA</sequence>
<proteinExistence type="predicted"/>
<name>A0A7Z7BBY5_9BURK</name>
<dbReference type="EMBL" id="FNDI01000021">
    <property type="protein sequence ID" value="SDI65054.1"/>
    <property type="molecule type" value="Genomic_DNA"/>
</dbReference>
<evidence type="ECO:0000313" key="1">
    <source>
        <dbReference type="EMBL" id="SDI65054.1"/>
    </source>
</evidence>
<comment type="caution">
    <text evidence="1">The sequence shown here is derived from an EMBL/GenBank/DDBJ whole genome shotgun (WGS) entry which is preliminary data.</text>
</comment>
<protein>
    <submittedName>
        <fullName evidence="1">Uncharacterized protein</fullName>
    </submittedName>
</protein>
<dbReference type="Proteomes" id="UP000198900">
    <property type="component" value="Unassembled WGS sequence"/>
</dbReference>
<keyword evidence="2" id="KW-1185">Reference proteome</keyword>
<dbReference type="RefSeq" id="WP_143036591.1">
    <property type="nucleotide sequence ID" value="NZ_FNDI01000021.1"/>
</dbReference>
<gene>
    <name evidence="1" type="ORF">SAMN04487926_12143</name>
</gene>
<dbReference type="AlphaFoldDB" id="A0A7Z7BBY5"/>
<evidence type="ECO:0000313" key="2">
    <source>
        <dbReference type="Proteomes" id="UP000198900"/>
    </source>
</evidence>